<sequence>MSLPLFLAPPTANSVQGPYLSLYGVLRMFGKVPLTQFYYIGASTQASPTQPVYHKTTGTEEDGSERLHALLNGTALHYSHSCMTTLKQTQNRISTTNAKEVREVFGVSVQDVQQTPDCYWCSVFH</sequence>
<dbReference type="AlphaFoldDB" id="A0A5B7CQ34"/>
<dbReference type="Proteomes" id="UP000324222">
    <property type="component" value="Unassembled WGS sequence"/>
</dbReference>
<proteinExistence type="predicted"/>
<reference evidence="1 2" key="1">
    <citation type="submission" date="2019-05" db="EMBL/GenBank/DDBJ databases">
        <title>Another draft genome of Portunus trituberculatus and its Hox gene families provides insights of decapod evolution.</title>
        <authorList>
            <person name="Jeong J.-H."/>
            <person name="Song I."/>
            <person name="Kim S."/>
            <person name="Choi T."/>
            <person name="Kim D."/>
            <person name="Ryu S."/>
            <person name="Kim W."/>
        </authorList>
    </citation>
    <scope>NUCLEOTIDE SEQUENCE [LARGE SCALE GENOMIC DNA]</scope>
    <source>
        <tissue evidence="1">Muscle</tissue>
    </source>
</reference>
<gene>
    <name evidence="1" type="ORF">E2C01_003092</name>
</gene>
<organism evidence="1 2">
    <name type="scientific">Portunus trituberculatus</name>
    <name type="common">Swimming crab</name>
    <name type="synonym">Neptunus trituberculatus</name>
    <dbReference type="NCBI Taxonomy" id="210409"/>
    <lineage>
        <taxon>Eukaryota</taxon>
        <taxon>Metazoa</taxon>
        <taxon>Ecdysozoa</taxon>
        <taxon>Arthropoda</taxon>
        <taxon>Crustacea</taxon>
        <taxon>Multicrustacea</taxon>
        <taxon>Malacostraca</taxon>
        <taxon>Eumalacostraca</taxon>
        <taxon>Eucarida</taxon>
        <taxon>Decapoda</taxon>
        <taxon>Pleocyemata</taxon>
        <taxon>Brachyura</taxon>
        <taxon>Eubrachyura</taxon>
        <taxon>Portunoidea</taxon>
        <taxon>Portunidae</taxon>
        <taxon>Portuninae</taxon>
        <taxon>Portunus</taxon>
    </lineage>
</organism>
<keyword evidence="2" id="KW-1185">Reference proteome</keyword>
<name>A0A5B7CQ34_PORTR</name>
<evidence type="ECO:0000313" key="1">
    <source>
        <dbReference type="EMBL" id="MPC10456.1"/>
    </source>
</evidence>
<comment type="caution">
    <text evidence="1">The sequence shown here is derived from an EMBL/GenBank/DDBJ whole genome shotgun (WGS) entry which is preliminary data.</text>
</comment>
<protein>
    <submittedName>
        <fullName evidence="1">Uncharacterized protein</fullName>
    </submittedName>
</protein>
<dbReference type="EMBL" id="VSRR010000118">
    <property type="protein sequence ID" value="MPC10456.1"/>
    <property type="molecule type" value="Genomic_DNA"/>
</dbReference>
<evidence type="ECO:0000313" key="2">
    <source>
        <dbReference type="Proteomes" id="UP000324222"/>
    </source>
</evidence>
<accession>A0A5B7CQ34</accession>